<accession>A0AA35UVR1</accession>
<keyword evidence="4" id="KW-1185">Reference proteome</keyword>
<dbReference type="Gene3D" id="1.20.1050.10">
    <property type="match status" value="1"/>
</dbReference>
<dbReference type="SUPFAM" id="SSF47616">
    <property type="entry name" value="GST C-terminal domain-like"/>
    <property type="match status" value="1"/>
</dbReference>
<protein>
    <submittedName>
        <fullName evidence="3">Glutathione S-transferase family protein</fullName>
    </submittedName>
</protein>
<dbReference type="AlphaFoldDB" id="A0AA35UVR1"/>
<dbReference type="CDD" id="cd03194">
    <property type="entry name" value="GST_C_3"/>
    <property type="match status" value="1"/>
</dbReference>
<dbReference type="InterPro" id="IPR010987">
    <property type="entry name" value="Glutathione-S-Trfase_C-like"/>
</dbReference>
<sequence>MADVHDGRLVIGTRRYSSWSLRGWLAVRLAGLNVVDQVVPLRGGGQTFELREISPNGLVPYLEHKEARIWESLAICEYCAEISPALWPENRLARAWARSISAQMHGGFPALRQALPMNLGRRMRPRADGLSEDVQADIAALLDVWERTLDAFSGQGPYLFGPEMGIADAMFAPIATRFYSYGVELTDATQAYSNAVRAHPLMKEWARLAEAEPQAWQLERYESLS</sequence>
<feature type="domain" description="GST C-terminal" evidence="2">
    <location>
        <begin position="90"/>
        <end position="225"/>
    </location>
</feature>
<name>A0AA35UVR1_9PROT</name>
<dbReference type="GO" id="GO:0006749">
    <property type="term" value="P:glutathione metabolic process"/>
    <property type="evidence" value="ECO:0007669"/>
    <property type="project" value="TreeGrafter"/>
</dbReference>
<dbReference type="InterPro" id="IPR004045">
    <property type="entry name" value="Glutathione_S-Trfase_N"/>
</dbReference>
<dbReference type="Proteomes" id="UP001176960">
    <property type="component" value="Unassembled WGS sequence"/>
</dbReference>
<evidence type="ECO:0000313" key="3">
    <source>
        <dbReference type="EMBL" id="CAI9120593.1"/>
    </source>
</evidence>
<dbReference type="GO" id="GO:0006559">
    <property type="term" value="P:L-phenylalanine catabolic process"/>
    <property type="evidence" value="ECO:0007669"/>
    <property type="project" value="TreeGrafter"/>
</dbReference>
<dbReference type="GO" id="GO:0004364">
    <property type="term" value="F:glutathione transferase activity"/>
    <property type="evidence" value="ECO:0007669"/>
    <property type="project" value="TreeGrafter"/>
</dbReference>
<evidence type="ECO:0000259" key="2">
    <source>
        <dbReference type="PROSITE" id="PS50405"/>
    </source>
</evidence>
<comment type="caution">
    <text evidence="3">The sequence shown here is derived from an EMBL/GenBank/DDBJ whole genome shotgun (WGS) entry which is preliminary data.</text>
</comment>
<dbReference type="PANTHER" id="PTHR42673:SF4">
    <property type="entry name" value="MALEYLACETOACETATE ISOMERASE"/>
    <property type="match status" value="1"/>
</dbReference>
<feature type="domain" description="GST N-terminal" evidence="1">
    <location>
        <begin position="7"/>
        <end position="87"/>
    </location>
</feature>
<dbReference type="PANTHER" id="PTHR42673">
    <property type="entry name" value="MALEYLACETOACETATE ISOMERASE"/>
    <property type="match status" value="1"/>
</dbReference>
<dbReference type="Gene3D" id="3.40.30.10">
    <property type="entry name" value="Glutaredoxin"/>
    <property type="match status" value="1"/>
</dbReference>
<organism evidence="3 4">
    <name type="scientific">Brytella acorum</name>
    <dbReference type="NCBI Taxonomy" id="2959299"/>
    <lineage>
        <taxon>Bacteria</taxon>
        <taxon>Pseudomonadati</taxon>
        <taxon>Pseudomonadota</taxon>
        <taxon>Alphaproteobacteria</taxon>
        <taxon>Acetobacterales</taxon>
        <taxon>Acetobacteraceae</taxon>
        <taxon>Brytella</taxon>
    </lineage>
</organism>
<dbReference type="SUPFAM" id="SSF52833">
    <property type="entry name" value="Thioredoxin-like"/>
    <property type="match status" value="1"/>
</dbReference>
<evidence type="ECO:0000313" key="4">
    <source>
        <dbReference type="Proteomes" id="UP001176960"/>
    </source>
</evidence>
<proteinExistence type="predicted"/>
<dbReference type="RefSeq" id="WP_289841260.1">
    <property type="nucleotide sequence ID" value="NZ_CATKSH010000007.1"/>
</dbReference>
<dbReference type="CDD" id="cd03043">
    <property type="entry name" value="GST_N_1"/>
    <property type="match status" value="1"/>
</dbReference>
<evidence type="ECO:0000259" key="1">
    <source>
        <dbReference type="PROSITE" id="PS50404"/>
    </source>
</evidence>
<dbReference type="EMBL" id="CATKSH010000007">
    <property type="protein sequence ID" value="CAI9120593.1"/>
    <property type="molecule type" value="Genomic_DNA"/>
</dbReference>
<gene>
    <name evidence="3" type="ORF">LMG32879_001426</name>
</gene>
<dbReference type="InterPro" id="IPR036282">
    <property type="entry name" value="Glutathione-S-Trfase_C_sf"/>
</dbReference>
<dbReference type="PROSITE" id="PS50404">
    <property type="entry name" value="GST_NTER"/>
    <property type="match status" value="1"/>
</dbReference>
<dbReference type="GO" id="GO:0016034">
    <property type="term" value="F:maleylacetoacetate isomerase activity"/>
    <property type="evidence" value="ECO:0007669"/>
    <property type="project" value="TreeGrafter"/>
</dbReference>
<dbReference type="PROSITE" id="PS50405">
    <property type="entry name" value="GST_CTER"/>
    <property type="match status" value="1"/>
</dbReference>
<dbReference type="SFLD" id="SFLDS00019">
    <property type="entry name" value="Glutathione_Transferase_(cytos"/>
    <property type="match status" value="1"/>
</dbReference>
<dbReference type="Pfam" id="PF13410">
    <property type="entry name" value="GST_C_2"/>
    <property type="match status" value="1"/>
</dbReference>
<dbReference type="InterPro" id="IPR036249">
    <property type="entry name" value="Thioredoxin-like_sf"/>
</dbReference>
<dbReference type="Pfam" id="PF13409">
    <property type="entry name" value="GST_N_2"/>
    <property type="match status" value="1"/>
</dbReference>
<reference evidence="3" key="1">
    <citation type="submission" date="2023-03" db="EMBL/GenBank/DDBJ databases">
        <authorList>
            <person name="Cleenwerck I."/>
        </authorList>
    </citation>
    <scope>NUCLEOTIDE SEQUENCE</scope>
    <source>
        <strain evidence="3">LMG 32879</strain>
    </source>
</reference>
<dbReference type="InterPro" id="IPR040079">
    <property type="entry name" value="Glutathione_S-Trfase"/>
</dbReference>